<dbReference type="GO" id="GO:0005634">
    <property type="term" value="C:nucleus"/>
    <property type="evidence" value="ECO:0007669"/>
    <property type="project" value="TreeGrafter"/>
</dbReference>
<dbReference type="PANTHER" id="PTHR24169:SF4">
    <property type="entry name" value="PROTO-ONCOGENE C-REL"/>
    <property type="match status" value="1"/>
</dbReference>
<dbReference type="GO" id="GO:0005737">
    <property type="term" value="C:cytoplasm"/>
    <property type="evidence" value="ECO:0007669"/>
    <property type="project" value="InterPro"/>
</dbReference>
<dbReference type="Proteomes" id="UP000694559">
    <property type="component" value="Unplaced"/>
</dbReference>
<dbReference type="SUPFAM" id="SSF81296">
    <property type="entry name" value="E set domains"/>
    <property type="match status" value="1"/>
</dbReference>
<dbReference type="Ensembl" id="ENSNNAT00000003938.1">
    <property type="protein sequence ID" value="ENSNNAP00000003760.1"/>
    <property type="gene ID" value="ENSNNAG00000002553.1"/>
</dbReference>
<name>A0A8C6VKN9_NAJNA</name>
<dbReference type="GO" id="GO:0000981">
    <property type="term" value="F:DNA-binding transcription factor activity, RNA polymerase II-specific"/>
    <property type="evidence" value="ECO:0007669"/>
    <property type="project" value="TreeGrafter"/>
</dbReference>
<dbReference type="GO" id="GO:0007249">
    <property type="term" value="P:canonical NF-kappaB signal transduction"/>
    <property type="evidence" value="ECO:0007669"/>
    <property type="project" value="TreeGrafter"/>
</dbReference>
<dbReference type="GO" id="GO:0038061">
    <property type="term" value="P:non-canonical NF-kappaB signal transduction"/>
    <property type="evidence" value="ECO:0007669"/>
    <property type="project" value="TreeGrafter"/>
</dbReference>
<sequence>MFQFFPIIRPLLSQNSDRKFYGQCGHEPYIEIHEQPRQRGMRFRYKCEGRSAGSIPGEHSTDINRTFPSIQILNYFGKVKIRITLVTKNEPYRPHPHQLVGKDCENGYYEAEFGPERRVLSFQNLGIQCVKKRELKESIISRIAKKINPFNVEEYDLNVVRLCFQAFLSDEHGNCTQPISPVISNPIYDNRAPNSAELRICRVNKNCGTAKGGDEIFLLCDKVQKGDWKLEYHACYKLTLDIKE</sequence>
<dbReference type="InterPro" id="IPR014756">
    <property type="entry name" value="Ig_E-set"/>
</dbReference>
<dbReference type="GeneTree" id="ENSGT00940000158732"/>
<dbReference type="GO" id="GO:0045087">
    <property type="term" value="P:innate immune response"/>
    <property type="evidence" value="ECO:0007669"/>
    <property type="project" value="TreeGrafter"/>
</dbReference>
<dbReference type="PROSITE" id="PS01204">
    <property type="entry name" value="REL_1"/>
    <property type="match status" value="1"/>
</dbReference>
<dbReference type="InterPro" id="IPR030492">
    <property type="entry name" value="RHD_CS"/>
</dbReference>
<dbReference type="GO" id="GO:0034097">
    <property type="term" value="P:response to cytokine"/>
    <property type="evidence" value="ECO:0007669"/>
    <property type="project" value="TreeGrafter"/>
</dbReference>
<keyword evidence="3" id="KW-1185">Reference proteome</keyword>
<dbReference type="InterPro" id="IPR000451">
    <property type="entry name" value="NFkB/Dor"/>
</dbReference>
<dbReference type="GO" id="GO:0033554">
    <property type="term" value="P:cellular response to stress"/>
    <property type="evidence" value="ECO:0007669"/>
    <property type="project" value="TreeGrafter"/>
</dbReference>
<reference evidence="2" key="1">
    <citation type="submission" date="2025-08" db="UniProtKB">
        <authorList>
            <consortium name="Ensembl"/>
        </authorList>
    </citation>
    <scope>IDENTIFICATION</scope>
</reference>
<evidence type="ECO:0000313" key="2">
    <source>
        <dbReference type="Ensembl" id="ENSNNAP00000003760.1"/>
    </source>
</evidence>
<dbReference type="InterPro" id="IPR013783">
    <property type="entry name" value="Ig-like_fold"/>
</dbReference>
<organism evidence="2 3">
    <name type="scientific">Naja naja</name>
    <name type="common">Indian cobra</name>
    <dbReference type="NCBI Taxonomy" id="35670"/>
    <lineage>
        <taxon>Eukaryota</taxon>
        <taxon>Metazoa</taxon>
        <taxon>Chordata</taxon>
        <taxon>Craniata</taxon>
        <taxon>Vertebrata</taxon>
        <taxon>Euteleostomi</taxon>
        <taxon>Lepidosauria</taxon>
        <taxon>Squamata</taxon>
        <taxon>Bifurcata</taxon>
        <taxon>Unidentata</taxon>
        <taxon>Episquamata</taxon>
        <taxon>Toxicofera</taxon>
        <taxon>Serpentes</taxon>
        <taxon>Colubroidea</taxon>
        <taxon>Elapidae</taxon>
        <taxon>Elapinae</taxon>
        <taxon>Naja</taxon>
    </lineage>
</organism>
<dbReference type="InterPro" id="IPR008967">
    <property type="entry name" value="p53-like_TF_DNA-bd_sf"/>
</dbReference>
<dbReference type="OrthoDB" id="7881762at2759"/>
<feature type="domain" description="RHD" evidence="1">
    <location>
        <begin position="25"/>
        <end position="194"/>
    </location>
</feature>
<proteinExistence type="predicted"/>
<evidence type="ECO:0000313" key="3">
    <source>
        <dbReference type="Proteomes" id="UP000694559"/>
    </source>
</evidence>
<dbReference type="PANTHER" id="PTHR24169">
    <property type="entry name" value="NUCLEAR FACTOR NF-KAPPA-B PROTEIN"/>
    <property type="match status" value="1"/>
</dbReference>
<dbReference type="SUPFAM" id="SSF49417">
    <property type="entry name" value="p53-like transcription factors"/>
    <property type="match status" value="1"/>
</dbReference>
<dbReference type="PROSITE" id="PS50254">
    <property type="entry name" value="REL_2"/>
    <property type="match status" value="1"/>
</dbReference>
<reference evidence="2" key="2">
    <citation type="submission" date="2025-09" db="UniProtKB">
        <authorList>
            <consortium name="Ensembl"/>
        </authorList>
    </citation>
    <scope>IDENTIFICATION</scope>
</reference>
<protein>
    <recommendedName>
        <fullName evidence="1">RHD domain-containing protein</fullName>
    </recommendedName>
</protein>
<dbReference type="Pfam" id="PF16179">
    <property type="entry name" value="RHD_dimer"/>
    <property type="match status" value="1"/>
</dbReference>
<dbReference type="GO" id="GO:0006954">
    <property type="term" value="P:inflammatory response"/>
    <property type="evidence" value="ECO:0007669"/>
    <property type="project" value="TreeGrafter"/>
</dbReference>
<accession>A0A8C6VKN9</accession>
<dbReference type="GO" id="GO:0000978">
    <property type="term" value="F:RNA polymerase II cis-regulatory region sequence-specific DNA binding"/>
    <property type="evidence" value="ECO:0007669"/>
    <property type="project" value="TreeGrafter"/>
</dbReference>
<dbReference type="InterPro" id="IPR032397">
    <property type="entry name" value="RHD_dimer"/>
</dbReference>
<dbReference type="GO" id="GO:0045944">
    <property type="term" value="P:positive regulation of transcription by RNA polymerase II"/>
    <property type="evidence" value="ECO:0007669"/>
    <property type="project" value="TreeGrafter"/>
</dbReference>
<dbReference type="InterPro" id="IPR037059">
    <property type="entry name" value="RHD_DNA_bind_dom_sf"/>
</dbReference>
<dbReference type="OMA" id="KGTCQGQ"/>
<dbReference type="Gene3D" id="2.60.40.10">
    <property type="entry name" value="Immunoglobulins"/>
    <property type="match status" value="1"/>
</dbReference>
<evidence type="ECO:0000259" key="1">
    <source>
        <dbReference type="PROSITE" id="PS50254"/>
    </source>
</evidence>
<dbReference type="AlphaFoldDB" id="A0A8C6VKN9"/>
<dbReference type="Gene3D" id="2.60.40.340">
    <property type="entry name" value="Rel homology domain (RHD), DNA-binding domain"/>
    <property type="match status" value="1"/>
</dbReference>
<dbReference type="Pfam" id="PF00554">
    <property type="entry name" value="RHD_DNA_bind"/>
    <property type="match status" value="1"/>
</dbReference>
<dbReference type="InterPro" id="IPR011539">
    <property type="entry name" value="RHD_DNA_bind_dom"/>
</dbReference>
<dbReference type="PRINTS" id="PR00057">
    <property type="entry name" value="NFKBTNSCPFCT"/>
</dbReference>